<dbReference type="SUPFAM" id="SSF50630">
    <property type="entry name" value="Acid proteases"/>
    <property type="match status" value="1"/>
</dbReference>
<feature type="non-terminal residue" evidence="1">
    <location>
        <position position="1"/>
    </location>
</feature>
<dbReference type="Proteomes" id="UP000886523">
    <property type="component" value="Unassembled WGS sequence"/>
</dbReference>
<accession>A0A9P6AZ65</accession>
<evidence type="ECO:0000313" key="2">
    <source>
        <dbReference type="Proteomes" id="UP000886523"/>
    </source>
</evidence>
<dbReference type="CDD" id="cd00303">
    <property type="entry name" value="retropepsin_like"/>
    <property type="match status" value="1"/>
</dbReference>
<reference evidence="1" key="1">
    <citation type="journal article" date="2020" name="Nat. Commun.">
        <title>Large-scale genome sequencing of mycorrhizal fungi provides insights into the early evolution of symbiotic traits.</title>
        <authorList>
            <person name="Miyauchi S."/>
            <person name="Kiss E."/>
            <person name="Kuo A."/>
            <person name="Drula E."/>
            <person name="Kohler A."/>
            <person name="Sanchez-Garcia M."/>
            <person name="Morin E."/>
            <person name="Andreopoulos B."/>
            <person name="Barry K.W."/>
            <person name="Bonito G."/>
            <person name="Buee M."/>
            <person name="Carver A."/>
            <person name="Chen C."/>
            <person name="Cichocki N."/>
            <person name="Clum A."/>
            <person name="Culley D."/>
            <person name="Crous P.W."/>
            <person name="Fauchery L."/>
            <person name="Girlanda M."/>
            <person name="Hayes R.D."/>
            <person name="Keri Z."/>
            <person name="LaButti K."/>
            <person name="Lipzen A."/>
            <person name="Lombard V."/>
            <person name="Magnuson J."/>
            <person name="Maillard F."/>
            <person name="Murat C."/>
            <person name="Nolan M."/>
            <person name="Ohm R.A."/>
            <person name="Pangilinan J."/>
            <person name="Pereira M.F."/>
            <person name="Perotto S."/>
            <person name="Peter M."/>
            <person name="Pfister S."/>
            <person name="Riley R."/>
            <person name="Sitrit Y."/>
            <person name="Stielow J.B."/>
            <person name="Szollosi G."/>
            <person name="Zifcakova L."/>
            <person name="Stursova M."/>
            <person name="Spatafora J.W."/>
            <person name="Tedersoo L."/>
            <person name="Vaario L.M."/>
            <person name="Yamada A."/>
            <person name="Yan M."/>
            <person name="Wang P."/>
            <person name="Xu J."/>
            <person name="Bruns T."/>
            <person name="Baldrian P."/>
            <person name="Vilgalys R."/>
            <person name="Dunand C."/>
            <person name="Henrissat B."/>
            <person name="Grigoriev I.V."/>
            <person name="Hibbett D."/>
            <person name="Nagy L.G."/>
            <person name="Martin F.M."/>
        </authorList>
    </citation>
    <scope>NUCLEOTIDE SEQUENCE</scope>
    <source>
        <strain evidence="1">UP504</strain>
    </source>
</reference>
<dbReference type="AlphaFoldDB" id="A0A9P6AZ65"/>
<organism evidence="1 2">
    <name type="scientific">Hydnum rufescens UP504</name>
    <dbReference type="NCBI Taxonomy" id="1448309"/>
    <lineage>
        <taxon>Eukaryota</taxon>
        <taxon>Fungi</taxon>
        <taxon>Dikarya</taxon>
        <taxon>Basidiomycota</taxon>
        <taxon>Agaricomycotina</taxon>
        <taxon>Agaricomycetes</taxon>
        <taxon>Cantharellales</taxon>
        <taxon>Hydnaceae</taxon>
        <taxon>Hydnum</taxon>
    </lineage>
</organism>
<evidence type="ECO:0000313" key="1">
    <source>
        <dbReference type="EMBL" id="KAF9513466.1"/>
    </source>
</evidence>
<dbReference type="OrthoDB" id="2799149at2759"/>
<protein>
    <submittedName>
        <fullName evidence="1">Uncharacterized protein</fullName>
    </submittedName>
</protein>
<proteinExistence type="predicted"/>
<comment type="caution">
    <text evidence="1">The sequence shown here is derived from an EMBL/GenBank/DDBJ whole genome shotgun (WGS) entry which is preliminary data.</text>
</comment>
<name>A0A9P6AZ65_9AGAM</name>
<sequence>LVAEVDIHGVQALAMIDTGSETDAMSPDFTHACNIPVFTLDTLIPLQLGCKGSKLVISYGTQTTIRTGPCKTEHYFDIVNINKYNVILGTPSITWMR</sequence>
<gene>
    <name evidence="1" type="ORF">BS47DRAFT_1296186</name>
</gene>
<dbReference type="Gene3D" id="2.40.70.10">
    <property type="entry name" value="Acid Proteases"/>
    <property type="match status" value="1"/>
</dbReference>
<dbReference type="EMBL" id="MU128972">
    <property type="protein sequence ID" value="KAF9513466.1"/>
    <property type="molecule type" value="Genomic_DNA"/>
</dbReference>
<keyword evidence="2" id="KW-1185">Reference proteome</keyword>
<dbReference type="InterPro" id="IPR021109">
    <property type="entry name" value="Peptidase_aspartic_dom_sf"/>
</dbReference>